<dbReference type="OrthoDB" id="2269577at2759"/>
<sequence length="276" mass="32103">MRYLEKQIEWKAEKNKPRVHALTVINRVTEQILISLSTIFKKKKFSGKDDNTTKQAEKNGRLDTGASLSKSGSVICSSCGTPGHSSARSAECPNKKPLKDNIIKAAYGREYEVYTRKVYLKSILRKEYTSFTQRVRAQIFINHLTVENKDRLDYDHTKEQNFWYSVCRLVMEEKVTNKNYLDNFVVLAFDGFKSTFPSITYSRKDTKVKGHSDSLSAACITIATTYLNHIVEKFKKRFFYYMYIRLGEVYTNCQKAEIYNLIHEFVRELMIDGEPK</sequence>
<name>A0A0B7NFY3_9FUNG</name>
<feature type="region of interest" description="Disordered" evidence="1">
    <location>
        <begin position="46"/>
        <end position="65"/>
    </location>
</feature>
<evidence type="ECO:0000313" key="3">
    <source>
        <dbReference type="Proteomes" id="UP000054107"/>
    </source>
</evidence>
<protein>
    <submittedName>
        <fullName evidence="2">Uncharacterized protein</fullName>
    </submittedName>
</protein>
<organism evidence="2 3">
    <name type="scientific">Parasitella parasitica</name>
    <dbReference type="NCBI Taxonomy" id="35722"/>
    <lineage>
        <taxon>Eukaryota</taxon>
        <taxon>Fungi</taxon>
        <taxon>Fungi incertae sedis</taxon>
        <taxon>Mucoromycota</taxon>
        <taxon>Mucoromycotina</taxon>
        <taxon>Mucoromycetes</taxon>
        <taxon>Mucorales</taxon>
        <taxon>Mucorineae</taxon>
        <taxon>Mucoraceae</taxon>
        <taxon>Parasitella</taxon>
    </lineage>
</organism>
<dbReference type="Proteomes" id="UP000054107">
    <property type="component" value="Unassembled WGS sequence"/>
</dbReference>
<dbReference type="AlphaFoldDB" id="A0A0B7NFY3"/>
<evidence type="ECO:0000256" key="1">
    <source>
        <dbReference type="SAM" id="MobiDB-lite"/>
    </source>
</evidence>
<dbReference type="EMBL" id="LN733663">
    <property type="protein sequence ID" value="CEP17421.1"/>
    <property type="molecule type" value="Genomic_DNA"/>
</dbReference>
<proteinExistence type="predicted"/>
<feature type="compositionally biased region" description="Basic and acidic residues" evidence="1">
    <location>
        <begin position="46"/>
        <end position="61"/>
    </location>
</feature>
<gene>
    <name evidence="2" type="primary">PARPA_11717.1 scaffold 44482</name>
</gene>
<keyword evidence="3" id="KW-1185">Reference proteome</keyword>
<accession>A0A0B7NFY3</accession>
<reference evidence="2 3" key="1">
    <citation type="submission" date="2014-09" db="EMBL/GenBank/DDBJ databases">
        <authorList>
            <person name="Ellenberger Sabrina"/>
        </authorList>
    </citation>
    <scope>NUCLEOTIDE SEQUENCE [LARGE SCALE GENOMIC DNA]</scope>
    <source>
        <strain evidence="2 3">CBS 412.66</strain>
    </source>
</reference>
<evidence type="ECO:0000313" key="2">
    <source>
        <dbReference type="EMBL" id="CEP17421.1"/>
    </source>
</evidence>